<keyword evidence="1" id="KW-1133">Transmembrane helix</keyword>
<dbReference type="EMBL" id="WNNK01000009">
    <property type="protein sequence ID" value="MUF05178.1"/>
    <property type="molecule type" value="Genomic_DNA"/>
</dbReference>
<feature type="transmembrane region" description="Helical" evidence="1">
    <location>
        <begin position="72"/>
        <end position="91"/>
    </location>
</feature>
<organism evidence="2 3">
    <name type="scientific">Pseudomonas spelaei</name>
    <dbReference type="NCBI Taxonomy" id="1055469"/>
    <lineage>
        <taxon>Bacteria</taxon>
        <taxon>Pseudomonadati</taxon>
        <taxon>Pseudomonadota</taxon>
        <taxon>Gammaproteobacteria</taxon>
        <taxon>Pseudomonadales</taxon>
        <taxon>Pseudomonadaceae</taxon>
        <taxon>Pseudomonas</taxon>
    </lineage>
</organism>
<proteinExistence type="predicted"/>
<gene>
    <name evidence="2" type="ORF">GNF76_12565</name>
</gene>
<dbReference type="Proteomes" id="UP000438196">
    <property type="component" value="Unassembled WGS sequence"/>
</dbReference>
<evidence type="ECO:0000313" key="2">
    <source>
        <dbReference type="EMBL" id="MUF05178.1"/>
    </source>
</evidence>
<feature type="transmembrane region" description="Helical" evidence="1">
    <location>
        <begin position="6"/>
        <end position="32"/>
    </location>
</feature>
<dbReference type="OrthoDB" id="7030838at2"/>
<dbReference type="RefSeq" id="WP_155583474.1">
    <property type="nucleotide sequence ID" value="NZ_JBHSTH010000045.1"/>
</dbReference>
<comment type="caution">
    <text evidence="2">The sequence shown here is derived from an EMBL/GenBank/DDBJ whole genome shotgun (WGS) entry which is preliminary data.</text>
</comment>
<keyword evidence="3" id="KW-1185">Reference proteome</keyword>
<reference evidence="2 3" key="1">
    <citation type="submission" date="2019-11" db="EMBL/GenBank/DDBJ databases">
        <title>Pseudomonas karstica sp. nov. and Pseudomonas spelaei sp. nov. from karst caves.</title>
        <authorList>
            <person name="Zeman M."/>
        </authorList>
    </citation>
    <scope>NUCLEOTIDE SEQUENCE [LARGE SCALE GENOMIC DNA]</scope>
    <source>
        <strain evidence="2 3">CCM 7893</strain>
    </source>
</reference>
<evidence type="ECO:0000313" key="3">
    <source>
        <dbReference type="Proteomes" id="UP000438196"/>
    </source>
</evidence>
<evidence type="ECO:0000256" key="1">
    <source>
        <dbReference type="SAM" id="Phobius"/>
    </source>
</evidence>
<protein>
    <submittedName>
        <fullName evidence="2">Uncharacterized protein</fullName>
    </submittedName>
</protein>
<keyword evidence="1" id="KW-0812">Transmembrane</keyword>
<sequence length="94" mass="10296">MMSLPLSVLGVNAATLLNAFALLAACPGAWLLSITRLREQRALAHLAALSEERAVDQPMLFLDIRTLRAQRLAYRLGFACLGLALIASWFSTRL</sequence>
<dbReference type="AlphaFoldDB" id="A0A6I3W6G3"/>
<keyword evidence="1" id="KW-0472">Membrane</keyword>
<accession>A0A6I3W6G3</accession>
<name>A0A6I3W6G3_9PSED</name>